<feature type="transmembrane region" description="Helical" evidence="1">
    <location>
        <begin position="23"/>
        <end position="43"/>
    </location>
</feature>
<sequence length="49" mass="5546">MISKERTFENIKSLRRKLIMKKTFGSVLGLYPIPIIGKCMIFGKGVTNS</sequence>
<keyword evidence="3" id="KW-1185">Reference proteome</keyword>
<gene>
    <name evidence="2" type="ORF">ABID13_001210</name>
</gene>
<proteinExistence type="predicted"/>
<comment type="caution">
    <text evidence="2">The sequence shown here is derived from an EMBL/GenBank/DDBJ whole genome shotgun (WGS) entry which is preliminary data.</text>
</comment>
<keyword evidence="1" id="KW-1133">Transmembrane helix</keyword>
<keyword evidence="1" id="KW-0472">Membrane</keyword>
<evidence type="ECO:0000256" key="1">
    <source>
        <dbReference type="SAM" id="Phobius"/>
    </source>
</evidence>
<dbReference type="EMBL" id="JBEPLZ010000004">
    <property type="protein sequence ID" value="MET3569583.1"/>
    <property type="molecule type" value="Genomic_DNA"/>
</dbReference>
<name>A0ABV2FU85_9FIRM</name>
<protein>
    <submittedName>
        <fullName evidence="2">Uncharacterized protein</fullName>
    </submittedName>
</protein>
<accession>A0ABV2FU85</accession>
<reference evidence="2 3" key="1">
    <citation type="submission" date="2024-06" db="EMBL/GenBank/DDBJ databases">
        <title>Genomic Encyclopedia of Type Strains, Phase IV (KMG-IV): sequencing the most valuable type-strain genomes for metagenomic binning, comparative biology and taxonomic classification.</title>
        <authorList>
            <person name="Goeker M."/>
        </authorList>
    </citation>
    <scope>NUCLEOTIDE SEQUENCE [LARGE SCALE GENOMIC DNA]</scope>
    <source>
        <strain evidence="2 3">DSM 19261</strain>
    </source>
</reference>
<evidence type="ECO:0000313" key="3">
    <source>
        <dbReference type="Proteomes" id="UP001549200"/>
    </source>
</evidence>
<dbReference type="Proteomes" id="UP001549200">
    <property type="component" value="Unassembled WGS sequence"/>
</dbReference>
<organism evidence="2 3">
    <name type="scientific">Enterocloster citroniae</name>
    <dbReference type="NCBI Taxonomy" id="358743"/>
    <lineage>
        <taxon>Bacteria</taxon>
        <taxon>Bacillati</taxon>
        <taxon>Bacillota</taxon>
        <taxon>Clostridia</taxon>
        <taxon>Lachnospirales</taxon>
        <taxon>Lachnospiraceae</taxon>
        <taxon>Enterocloster</taxon>
    </lineage>
</organism>
<evidence type="ECO:0000313" key="2">
    <source>
        <dbReference type="EMBL" id="MET3569583.1"/>
    </source>
</evidence>
<keyword evidence="1" id="KW-0812">Transmembrane</keyword>